<comment type="subcellular location">
    <subcellularLocation>
        <location evidence="1">Nucleus</location>
    </subcellularLocation>
</comment>
<protein>
    <recommendedName>
        <fullName evidence="5">Mini-chromosome maintenance complex-binding protein</fullName>
    </recommendedName>
</protein>
<name>A0A1B9GKJ5_9TREE</name>
<accession>A0A1B9GKJ5</accession>
<dbReference type="OrthoDB" id="329666at2759"/>
<dbReference type="EMBL" id="KV700133">
    <property type="protein sequence ID" value="OCF31579.1"/>
    <property type="molecule type" value="Genomic_DNA"/>
</dbReference>
<evidence type="ECO:0008006" key="5">
    <source>
        <dbReference type="Google" id="ProtNLM"/>
    </source>
</evidence>
<evidence type="ECO:0000313" key="4">
    <source>
        <dbReference type="Proteomes" id="UP000092666"/>
    </source>
</evidence>
<evidence type="ECO:0000313" key="3">
    <source>
        <dbReference type="EMBL" id="OCF31579.1"/>
    </source>
</evidence>
<reference evidence="4" key="2">
    <citation type="submission" date="2013-12" db="EMBL/GenBank/DDBJ databases">
        <title>Evolution of pathogenesis and genome organization in the Tremellales.</title>
        <authorList>
            <person name="Cuomo C."/>
            <person name="Litvintseva A."/>
            <person name="Heitman J."/>
            <person name="Chen Y."/>
            <person name="Sun S."/>
            <person name="Springer D."/>
            <person name="Dromer F."/>
            <person name="Young S."/>
            <person name="Zeng Q."/>
            <person name="Chapman S."/>
            <person name="Gujja S."/>
            <person name="Saif S."/>
            <person name="Birren B."/>
        </authorList>
    </citation>
    <scope>NUCLEOTIDE SEQUENCE [LARGE SCALE GENOMIC DNA]</scope>
    <source>
        <strain evidence="4">BCC8398</strain>
    </source>
</reference>
<proteinExistence type="predicted"/>
<dbReference type="PANTHER" id="PTHR13489:SF0">
    <property type="entry name" value="MINI-CHROMOSOME MAINTENANCE COMPLEX-BINDING PROTEIN"/>
    <property type="match status" value="1"/>
</dbReference>
<keyword evidence="4" id="KW-1185">Reference proteome</keyword>
<gene>
    <name evidence="3" type="ORF">I316_06778</name>
</gene>
<dbReference type="GO" id="GO:0005634">
    <property type="term" value="C:nucleus"/>
    <property type="evidence" value="ECO:0007669"/>
    <property type="project" value="UniProtKB-SubCell"/>
</dbReference>
<dbReference type="InterPro" id="IPR019140">
    <property type="entry name" value="MCM_complex-bd"/>
</dbReference>
<dbReference type="Pfam" id="PF09739">
    <property type="entry name" value="MCM_bind"/>
    <property type="match status" value="1"/>
</dbReference>
<dbReference type="GO" id="GO:0003682">
    <property type="term" value="F:chromatin binding"/>
    <property type="evidence" value="ECO:0007669"/>
    <property type="project" value="TreeGrafter"/>
</dbReference>
<organism evidence="3 4">
    <name type="scientific">Kwoniella heveanensis BCC8398</name>
    <dbReference type="NCBI Taxonomy" id="1296120"/>
    <lineage>
        <taxon>Eukaryota</taxon>
        <taxon>Fungi</taxon>
        <taxon>Dikarya</taxon>
        <taxon>Basidiomycota</taxon>
        <taxon>Agaricomycotina</taxon>
        <taxon>Tremellomycetes</taxon>
        <taxon>Tremellales</taxon>
        <taxon>Cryptococcaceae</taxon>
        <taxon>Kwoniella</taxon>
    </lineage>
</organism>
<keyword evidence="2" id="KW-0539">Nucleus</keyword>
<dbReference type="PANTHER" id="PTHR13489">
    <property type="entry name" value="MINI-CHROMOSOME MAINTENANCE COMPLEX-BINDING PROTEIN"/>
    <property type="match status" value="1"/>
</dbReference>
<dbReference type="Proteomes" id="UP000092666">
    <property type="component" value="Unassembled WGS sequence"/>
</dbReference>
<dbReference type="STRING" id="1296120.A0A1B9GKJ5"/>
<dbReference type="AlphaFoldDB" id="A0A1B9GKJ5"/>
<sequence>MLALEEILRTAHKEHDQGHGHGEEVEVEVSNEEIERYIQTIKTQLQDESAIPAYSKTSAPLSLVSFKCLLQDTGYPMEVYLPGSSSDAEAEAGPSGQVDWTQLKERWVGWGVEIPGEQEWSKKAVQLTEEANLERRLDNVSLHDTRDNQSKSLPKSVHSKYPLPGKEGAYLGALIKVYDDVSFKPASVHDFIGVLSESSLPSNEPETADLVPTLHVLKVIDPSTPSSSSAAAVASQSQEEIREDLIDHLATAFDPPDRLAATYLLLTLLSSPTSRPTGMSPVGTLAINFRRRSQSGGNVVTSTSSRFHDIVSSVTPHVVPLPLTIPLLHSHSFYPISADSSSLDAGLLQLAHGTVLIIDEDGMGNGGQLNEKALKNLRALAECVTEQKVRYEYPYMEGLKMECATRVAVLSQGKTLMPVDISISLTSASPRSTKEPALDKFRSYLAHHSSSAHASRIVIPDETAQLIQDDFVASRREKADEAEEALKRRMKVARLLALSYSGAELTKQVWEETVRLDQEVYSRGTLS</sequence>
<evidence type="ECO:0000256" key="1">
    <source>
        <dbReference type="ARBA" id="ARBA00004123"/>
    </source>
</evidence>
<evidence type="ECO:0000256" key="2">
    <source>
        <dbReference type="ARBA" id="ARBA00023242"/>
    </source>
</evidence>
<reference evidence="3 4" key="1">
    <citation type="submission" date="2013-07" db="EMBL/GenBank/DDBJ databases">
        <title>The Genome Sequence of Cryptococcus heveanensis BCC8398.</title>
        <authorList>
            <consortium name="The Broad Institute Genome Sequencing Platform"/>
            <person name="Cuomo C."/>
            <person name="Litvintseva A."/>
            <person name="Chen Y."/>
            <person name="Heitman J."/>
            <person name="Sun S."/>
            <person name="Springer D."/>
            <person name="Dromer F."/>
            <person name="Young S.K."/>
            <person name="Zeng Q."/>
            <person name="Gargeya S."/>
            <person name="Fitzgerald M."/>
            <person name="Abouelleil A."/>
            <person name="Alvarado L."/>
            <person name="Berlin A.M."/>
            <person name="Chapman S.B."/>
            <person name="Dewar J."/>
            <person name="Goldberg J."/>
            <person name="Griggs A."/>
            <person name="Gujja S."/>
            <person name="Hansen M."/>
            <person name="Howarth C."/>
            <person name="Imamovic A."/>
            <person name="Larimer J."/>
            <person name="McCowan C."/>
            <person name="Murphy C."/>
            <person name="Pearson M."/>
            <person name="Priest M."/>
            <person name="Roberts A."/>
            <person name="Saif S."/>
            <person name="Shea T."/>
            <person name="Sykes S."/>
            <person name="Wortman J."/>
            <person name="Nusbaum C."/>
            <person name="Birren B."/>
        </authorList>
    </citation>
    <scope>NUCLEOTIDE SEQUENCE [LARGE SCALE GENOMIC DNA]</scope>
    <source>
        <strain evidence="3 4">BCC8398</strain>
    </source>
</reference>
<dbReference type="GO" id="GO:0006261">
    <property type="term" value="P:DNA-templated DNA replication"/>
    <property type="evidence" value="ECO:0007669"/>
    <property type="project" value="TreeGrafter"/>
</dbReference>